<sequence length="440" mass="47518">MSCSPAFQDSGTSSPQFCSDPPTPATELEDIIEHDLPPPSTDSEADFVLVIGGLGFIGSHTSLELLKAGYNVIIVDNLSNSYRDVFNRVLLAAKLYCSRAGTSCPKAELCCADYRDTDAMTTLLTKHTRDATSTTPRRSDIIGVIHFAAYKEVAESIRHPLKYYKNNVQGLIDLIALLDEHNIKQFIFSSSASVYGTLSTRTSTGSASGSGSGTARLREEDCVHEQESYFNPETGSSLHAQQGCTGITNPYGRSKFFAEAILADVCKADPSWTVLALRYFNPIGCDPSGLLGEDPREAASNLFPAAVKVLTGQYPQLNIYGTDWDTADGTAVRDFIHVSDLAKGHGAALAAAQGGRVRGAFRTFNLGTGTGHSVGEVVRTLQEVTQRGIPTRAVGRRDGDVGFCVAIADRAAVELGWRTERSLREACVDLWNYLSIERQV</sequence>
<gene>
    <name evidence="3" type="ORF">ASPCAL04938</name>
</gene>
<dbReference type="FunFam" id="3.40.50.720:FF:000418">
    <property type="entry name" value="UDP-glucose 4-epimerase 5"/>
    <property type="match status" value="1"/>
</dbReference>
<dbReference type="OMA" id="CAPVNPY"/>
<protein>
    <recommendedName>
        <fullName evidence="2">NAD-dependent epimerase/dehydratase domain-containing protein</fullName>
    </recommendedName>
</protein>
<feature type="compositionally biased region" description="Polar residues" evidence="1">
    <location>
        <begin position="1"/>
        <end position="17"/>
    </location>
</feature>
<dbReference type="EMBL" id="CDMC01000004">
    <property type="protein sequence ID" value="CEL03795.1"/>
    <property type="molecule type" value="Genomic_DNA"/>
</dbReference>
<dbReference type="GO" id="GO:0005996">
    <property type="term" value="P:monosaccharide metabolic process"/>
    <property type="evidence" value="ECO:0007669"/>
    <property type="project" value="TreeGrafter"/>
</dbReference>
<dbReference type="AlphaFoldDB" id="A0A0U5FWU4"/>
<evidence type="ECO:0000259" key="2">
    <source>
        <dbReference type="Pfam" id="PF01370"/>
    </source>
</evidence>
<dbReference type="STRING" id="454130.A0A0U5FWU4"/>
<feature type="region of interest" description="Disordered" evidence="1">
    <location>
        <begin position="1"/>
        <end position="23"/>
    </location>
</feature>
<dbReference type="Pfam" id="PF01370">
    <property type="entry name" value="Epimerase"/>
    <property type="match status" value="2"/>
</dbReference>
<dbReference type="SUPFAM" id="SSF51735">
    <property type="entry name" value="NAD(P)-binding Rossmann-fold domains"/>
    <property type="match status" value="1"/>
</dbReference>
<keyword evidence="4" id="KW-1185">Reference proteome</keyword>
<dbReference type="OrthoDB" id="9402762at2759"/>
<evidence type="ECO:0000313" key="3">
    <source>
        <dbReference type="EMBL" id="CEL03795.1"/>
    </source>
</evidence>
<dbReference type="Proteomes" id="UP000054771">
    <property type="component" value="Unassembled WGS sequence"/>
</dbReference>
<dbReference type="PANTHER" id="PTHR43725:SF3">
    <property type="entry name" value="UDP-GLUCOSE 4-EPIMERASE (EUROFUNG)"/>
    <property type="match status" value="1"/>
</dbReference>
<dbReference type="GO" id="GO:0005829">
    <property type="term" value="C:cytosol"/>
    <property type="evidence" value="ECO:0007669"/>
    <property type="project" value="TreeGrafter"/>
</dbReference>
<evidence type="ECO:0000256" key="1">
    <source>
        <dbReference type="SAM" id="MobiDB-lite"/>
    </source>
</evidence>
<proteinExistence type="predicted"/>
<organism evidence="3 4">
    <name type="scientific">Aspergillus calidoustus</name>
    <dbReference type="NCBI Taxonomy" id="454130"/>
    <lineage>
        <taxon>Eukaryota</taxon>
        <taxon>Fungi</taxon>
        <taxon>Dikarya</taxon>
        <taxon>Ascomycota</taxon>
        <taxon>Pezizomycotina</taxon>
        <taxon>Eurotiomycetes</taxon>
        <taxon>Eurotiomycetidae</taxon>
        <taxon>Eurotiales</taxon>
        <taxon>Aspergillaceae</taxon>
        <taxon>Aspergillus</taxon>
        <taxon>Aspergillus subgen. Nidulantes</taxon>
    </lineage>
</organism>
<evidence type="ECO:0000313" key="4">
    <source>
        <dbReference type="Proteomes" id="UP000054771"/>
    </source>
</evidence>
<feature type="domain" description="NAD-dependent epimerase/dehydratase" evidence="2">
    <location>
        <begin position="246"/>
        <end position="358"/>
    </location>
</feature>
<dbReference type="GO" id="GO:0003978">
    <property type="term" value="F:UDP-glucose 4-epimerase activity"/>
    <property type="evidence" value="ECO:0007669"/>
    <property type="project" value="TreeGrafter"/>
</dbReference>
<dbReference type="Gene3D" id="3.40.50.720">
    <property type="entry name" value="NAD(P)-binding Rossmann-like Domain"/>
    <property type="match status" value="1"/>
</dbReference>
<dbReference type="InterPro" id="IPR001509">
    <property type="entry name" value="Epimerase_deHydtase"/>
</dbReference>
<dbReference type="InterPro" id="IPR036291">
    <property type="entry name" value="NAD(P)-bd_dom_sf"/>
</dbReference>
<reference evidence="4" key="1">
    <citation type="journal article" date="2016" name="Genome Announc.">
        <title>Draft genome sequences of fungus Aspergillus calidoustus.</title>
        <authorList>
            <person name="Horn F."/>
            <person name="Linde J."/>
            <person name="Mattern D.J."/>
            <person name="Walther G."/>
            <person name="Guthke R."/>
            <person name="Scherlach K."/>
            <person name="Martin K."/>
            <person name="Brakhage A.A."/>
            <person name="Petzke L."/>
            <person name="Valiante V."/>
        </authorList>
    </citation>
    <scope>NUCLEOTIDE SEQUENCE [LARGE SCALE GENOMIC DNA]</scope>
    <source>
        <strain evidence="4">SF006504</strain>
    </source>
</reference>
<dbReference type="Gene3D" id="3.90.25.10">
    <property type="entry name" value="UDP-galactose 4-epimerase, domain 1"/>
    <property type="match status" value="1"/>
</dbReference>
<feature type="domain" description="NAD-dependent epimerase/dehydratase" evidence="2">
    <location>
        <begin position="48"/>
        <end position="200"/>
    </location>
</feature>
<name>A0A0U5FWU4_ASPCI</name>
<accession>A0A0U5FWU4</accession>
<dbReference type="PANTHER" id="PTHR43725">
    <property type="entry name" value="UDP-GLUCOSE 4-EPIMERASE"/>
    <property type="match status" value="1"/>
</dbReference>